<dbReference type="SUPFAM" id="SSF49503">
    <property type="entry name" value="Cupredoxins"/>
    <property type="match status" value="1"/>
</dbReference>
<dbReference type="PANTHER" id="PTHR34883:SF8">
    <property type="entry name" value="EXTRACELLULAR SERINE-RICH PROTEIN (AFU_ORTHOLOGUE AFUA_6G00670)"/>
    <property type="match status" value="1"/>
</dbReference>
<organism evidence="1 2">
    <name type="scientific">Melanomma pulvis-pyrius CBS 109.77</name>
    <dbReference type="NCBI Taxonomy" id="1314802"/>
    <lineage>
        <taxon>Eukaryota</taxon>
        <taxon>Fungi</taxon>
        <taxon>Dikarya</taxon>
        <taxon>Ascomycota</taxon>
        <taxon>Pezizomycotina</taxon>
        <taxon>Dothideomycetes</taxon>
        <taxon>Pleosporomycetidae</taxon>
        <taxon>Pleosporales</taxon>
        <taxon>Melanommataceae</taxon>
        <taxon>Melanomma</taxon>
    </lineage>
</organism>
<dbReference type="Gene3D" id="2.60.40.420">
    <property type="entry name" value="Cupredoxins - blue copper proteins"/>
    <property type="match status" value="1"/>
</dbReference>
<reference evidence="1" key="1">
    <citation type="journal article" date="2020" name="Stud. Mycol.">
        <title>101 Dothideomycetes genomes: a test case for predicting lifestyles and emergence of pathogens.</title>
        <authorList>
            <person name="Haridas S."/>
            <person name="Albert R."/>
            <person name="Binder M."/>
            <person name="Bloem J."/>
            <person name="Labutti K."/>
            <person name="Salamov A."/>
            <person name="Andreopoulos B."/>
            <person name="Baker S."/>
            <person name="Barry K."/>
            <person name="Bills G."/>
            <person name="Bluhm B."/>
            <person name="Cannon C."/>
            <person name="Castanera R."/>
            <person name="Culley D."/>
            <person name="Daum C."/>
            <person name="Ezra D."/>
            <person name="Gonzalez J."/>
            <person name="Henrissat B."/>
            <person name="Kuo A."/>
            <person name="Liang C."/>
            <person name="Lipzen A."/>
            <person name="Lutzoni F."/>
            <person name="Magnuson J."/>
            <person name="Mondo S."/>
            <person name="Nolan M."/>
            <person name="Ohm R."/>
            <person name="Pangilinan J."/>
            <person name="Park H.-J."/>
            <person name="Ramirez L."/>
            <person name="Alfaro M."/>
            <person name="Sun H."/>
            <person name="Tritt A."/>
            <person name="Yoshinaga Y."/>
            <person name="Zwiers L.-H."/>
            <person name="Turgeon B."/>
            <person name="Goodwin S."/>
            <person name="Spatafora J."/>
            <person name="Crous P."/>
            <person name="Grigoriev I."/>
        </authorList>
    </citation>
    <scope>NUCLEOTIDE SEQUENCE</scope>
    <source>
        <strain evidence="1">CBS 109.77</strain>
    </source>
</reference>
<feature type="non-terminal residue" evidence="1">
    <location>
        <position position="114"/>
    </location>
</feature>
<accession>A0A6A6X5B0</accession>
<dbReference type="AlphaFoldDB" id="A0A6A6X5B0"/>
<dbReference type="PANTHER" id="PTHR34883">
    <property type="entry name" value="SERINE-RICH PROTEIN, PUTATIVE-RELATED-RELATED"/>
    <property type="match status" value="1"/>
</dbReference>
<gene>
    <name evidence="1" type="ORF">K505DRAFT_225615</name>
</gene>
<evidence type="ECO:0008006" key="3">
    <source>
        <dbReference type="Google" id="ProtNLM"/>
    </source>
</evidence>
<dbReference type="InterPro" id="IPR008972">
    <property type="entry name" value="Cupredoxin"/>
</dbReference>
<evidence type="ECO:0000313" key="2">
    <source>
        <dbReference type="Proteomes" id="UP000799757"/>
    </source>
</evidence>
<sequence>SSAAAQTHTITVGNGDHKFRPDVTLADIGDVIEFQFFPPNHSVVRAEYLHPCIPYEMTGRGKVGFFSGFHPLMTDWLNQPPKWSVTINDTDPIFFYCSASGSCINYQMVGVINP</sequence>
<feature type="non-terminal residue" evidence="1">
    <location>
        <position position="1"/>
    </location>
</feature>
<name>A0A6A6X5B0_9PLEO</name>
<proteinExistence type="predicted"/>
<dbReference type="OrthoDB" id="2331100at2759"/>
<dbReference type="EMBL" id="MU002024">
    <property type="protein sequence ID" value="KAF2791343.1"/>
    <property type="molecule type" value="Genomic_DNA"/>
</dbReference>
<evidence type="ECO:0000313" key="1">
    <source>
        <dbReference type="EMBL" id="KAF2791343.1"/>
    </source>
</evidence>
<dbReference type="Proteomes" id="UP000799757">
    <property type="component" value="Unassembled WGS sequence"/>
</dbReference>
<keyword evidence="2" id="KW-1185">Reference proteome</keyword>
<dbReference type="CDD" id="cd00920">
    <property type="entry name" value="Cupredoxin"/>
    <property type="match status" value="1"/>
</dbReference>
<dbReference type="InterPro" id="IPR052953">
    <property type="entry name" value="Ser-rich/MCO-related"/>
</dbReference>
<protein>
    <recommendedName>
        <fullName evidence="3">Cupredoxin</fullName>
    </recommendedName>
</protein>